<dbReference type="InterPro" id="IPR002885">
    <property type="entry name" value="PPR_rpt"/>
</dbReference>
<dbReference type="PANTHER" id="PTHR47926:SF456">
    <property type="entry name" value="PENTATRICOPEPTIDE REPEAT-CONTAINING PROTEIN ELI1, CHLOROPLASTIC"/>
    <property type="match status" value="1"/>
</dbReference>
<evidence type="ECO:0000256" key="1">
    <source>
        <dbReference type="ARBA" id="ARBA00006643"/>
    </source>
</evidence>
<organism evidence="5 6">
    <name type="scientific">Rosa chinensis</name>
    <name type="common">China rose</name>
    <dbReference type="NCBI Taxonomy" id="74649"/>
    <lineage>
        <taxon>Eukaryota</taxon>
        <taxon>Viridiplantae</taxon>
        <taxon>Streptophyta</taxon>
        <taxon>Embryophyta</taxon>
        <taxon>Tracheophyta</taxon>
        <taxon>Spermatophyta</taxon>
        <taxon>Magnoliopsida</taxon>
        <taxon>eudicotyledons</taxon>
        <taxon>Gunneridae</taxon>
        <taxon>Pentapetalae</taxon>
        <taxon>rosids</taxon>
        <taxon>fabids</taxon>
        <taxon>Rosales</taxon>
        <taxon>Rosaceae</taxon>
        <taxon>Rosoideae</taxon>
        <taxon>Rosoideae incertae sedis</taxon>
        <taxon>Rosa</taxon>
    </lineage>
</organism>
<feature type="repeat" description="PPR" evidence="3">
    <location>
        <begin position="338"/>
        <end position="372"/>
    </location>
</feature>
<dbReference type="GO" id="GO:0008270">
    <property type="term" value="F:zinc ion binding"/>
    <property type="evidence" value="ECO:0007669"/>
    <property type="project" value="InterPro"/>
</dbReference>
<dbReference type="GO" id="GO:0003723">
    <property type="term" value="F:RNA binding"/>
    <property type="evidence" value="ECO:0007669"/>
    <property type="project" value="InterPro"/>
</dbReference>
<keyword evidence="2" id="KW-0677">Repeat</keyword>
<dbReference type="FunFam" id="1.25.40.10:FF:001050">
    <property type="entry name" value="Pentatricopeptide repeat-containing protein At2g33760"/>
    <property type="match status" value="1"/>
</dbReference>
<comment type="similarity">
    <text evidence="1">Belongs to the PPR family. PCMP-H subfamily.</text>
</comment>
<keyword evidence="6" id="KW-1185">Reference proteome</keyword>
<dbReference type="InterPro" id="IPR046960">
    <property type="entry name" value="PPR_At4g14850-like_plant"/>
</dbReference>
<evidence type="ECO:0000259" key="4">
    <source>
        <dbReference type="Pfam" id="PF14432"/>
    </source>
</evidence>
<dbReference type="PROSITE" id="PS51375">
    <property type="entry name" value="PPR"/>
    <property type="match status" value="4"/>
</dbReference>
<feature type="repeat" description="PPR" evidence="3">
    <location>
        <begin position="105"/>
        <end position="139"/>
    </location>
</feature>
<dbReference type="NCBIfam" id="TIGR00756">
    <property type="entry name" value="PPR"/>
    <property type="match status" value="4"/>
</dbReference>
<dbReference type="FunFam" id="1.25.40.10:FF:000939">
    <property type="entry name" value="Pentatricopeptide repeat-containing protein ELI1, chloroplastic"/>
    <property type="match status" value="1"/>
</dbReference>
<dbReference type="GO" id="GO:0009451">
    <property type="term" value="P:RNA modification"/>
    <property type="evidence" value="ECO:0007669"/>
    <property type="project" value="InterPro"/>
</dbReference>
<feature type="repeat" description="PPR" evidence="3">
    <location>
        <begin position="237"/>
        <end position="271"/>
    </location>
</feature>
<reference evidence="5 6" key="1">
    <citation type="journal article" date="2018" name="Nat. Genet.">
        <title>The Rosa genome provides new insights in the design of modern roses.</title>
        <authorList>
            <person name="Bendahmane M."/>
        </authorList>
    </citation>
    <scope>NUCLEOTIDE SEQUENCE [LARGE SCALE GENOMIC DNA]</scope>
    <source>
        <strain evidence="6">cv. Old Blush</strain>
    </source>
</reference>
<gene>
    <name evidence="5" type="ORF">RchiOBHm_Chr6g0282521</name>
</gene>
<dbReference type="Gramene" id="PRQ25330">
    <property type="protein sequence ID" value="PRQ25330"/>
    <property type="gene ID" value="RchiOBHm_Chr6g0282521"/>
</dbReference>
<feature type="domain" description="DYW" evidence="4">
    <location>
        <begin position="553"/>
        <end position="645"/>
    </location>
</feature>
<dbReference type="InterPro" id="IPR011990">
    <property type="entry name" value="TPR-like_helical_dom_sf"/>
</dbReference>
<name>A0A2P6PTS8_ROSCH</name>
<protein>
    <submittedName>
        <fullName evidence="5">Putative tetratricopeptide-like helical domain, DYW domain-containing protein</fullName>
    </submittedName>
</protein>
<dbReference type="InterPro" id="IPR046848">
    <property type="entry name" value="E_motif"/>
</dbReference>
<dbReference type="Pfam" id="PF14432">
    <property type="entry name" value="DYW_deaminase"/>
    <property type="match status" value="1"/>
</dbReference>
<dbReference type="Gene3D" id="1.25.40.10">
    <property type="entry name" value="Tetratricopeptide repeat domain"/>
    <property type="match status" value="4"/>
</dbReference>
<dbReference type="OrthoDB" id="185373at2759"/>
<proteinExistence type="inferred from homology"/>
<dbReference type="AlphaFoldDB" id="A0A2P6PTS8"/>
<evidence type="ECO:0000313" key="5">
    <source>
        <dbReference type="EMBL" id="PRQ25330.1"/>
    </source>
</evidence>
<evidence type="ECO:0000313" key="6">
    <source>
        <dbReference type="Proteomes" id="UP000238479"/>
    </source>
</evidence>
<feature type="repeat" description="PPR" evidence="3">
    <location>
        <begin position="307"/>
        <end position="337"/>
    </location>
</feature>
<evidence type="ECO:0000256" key="3">
    <source>
        <dbReference type="PROSITE-ProRule" id="PRU00708"/>
    </source>
</evidence>
<dbReference type="EMBL" id="PDCK01000044">
    <property type="protein sequence ID" value="PRQ25330.1"/>
    <property type="molecule type" value="Genomic_DNA"/>
</dbReference>
<dbReference type="PANTHER" id="PTHR47926">
    <property type="entry name" value="PENTATRICOPEPTIDE REPEAT-CONTAINING PROTEIN"/>
    <property type="match status" value="1"/>
</dbReference>
<sequence length="645" mass="72350">MQSGLCHSSTLLAANNMSCSTTVAIGNSVFPPNSNSKSRNSQNRREVISLLQKCKHYQIPQIHAKIIRNGQDQDPFVVFELLRLCSNLKSIDYASKVFRRTQSPNVYLYTALIDGFVSSGYYLDAIRLYCQMVNEFIFPDKYAITSVLKACGFGLALEEGREVHAQALKLGLSSNRSIRMKLMGLYGKCGEFESARQVFDEMPEGDAVAATVMITCYAEYGLVEEASGVFDGLREKDTVCWTAMIDGLVKNGEMNRALEVFRDMQRKNVWPNEVTLVCVLSACSHLGALELGRWVCSYIDKNNIECNCIVGGALINMYSRCGDIDGAVEVFSRMKKRDVSTYNSMIEGLAMHGKSTMAIEMFREMMKRGLKPNSITFVKVLNACSHGGLVELGFEIFHSMTNSHGIQPQIEHYGCVVDLLARSGRIEEAYSFIERTKMAPDHIMLGALLSACKIHRNLELGERVAEMLVNCDDADSGTFALLSNVYAASGKWKEAARVRALTKEAGTPKEPGCSLIEVNNEIHEFLLGDIRHPQKENIYRKLEELNPVLKREGYSPATEVVLHDIGERQKEWALAIHSERLAICYGLISTKPCTTLRIVKNLRVCNDCHSMIKLIAKITKRKIIMRDRHRFHHFENGACSCGDYW</sequence>
<dbReference type="FunFam" id="1.25.40.10:FF:000231">
    <property type="entry name" value="Pentatricopeptide repeat-containing protein chloroplastic"/>
    <property type="match status" value="1"/>
</dbReference>
<evidence type="ECO:0000256" key="2">
    <source>
        <dbReference type="ARBA" id="ARBA00022737"/>
    </source>
</evidence>
<dbReference type="Pfam" id="PF01535">
    <property type="entry name" value="PPR"/>
    <property type="match status" value="2"/>
</dbReference>
<dbReference type="GO" id="GO:0031425">
    <property type="term" value="P:chloroplast RNA processing"/>
    <property type="evidence" value="ECO:0007669"/>
    <property type="project" value="UniProtKB-ARBA"/>
</dbReference>
<comment type="caution">
    <text evidence="5">The sequence shown here is derived from an EMBL/GenBank/DDBJ whole genome shotgun (WGS) entry which is preliminary data.</text>
</comment>
<dbReference type="Proteomes" id="UP000238479">
    <property type="component" value="Chromosome 6"/>
</dbReference>
<accession>A0A2P6PTS8</accession>
<dbReference type="Pfam" id="PF20431">
    <property type="entry name" value="E_motif"/>
    <property type="match status" value="1"/>
</dbReference>
<dbReference type="InterPro" id="IPR032867">
    <property type="entry name" value="DYW_dom"/>
</dbReference>
<dbReference type="OMA" id="VTTYNSM"/>
<dbReference type="Pfam" id="PF13041">
    <property type="entry name" value="PPR_2"/>
    <property type="match status" value="3"/>
</dbReference>